<proteinExistence type="predicted"/>
<dbReference type="Pfam" id="PF09723">
    <property type="entry name" value="Zn_ribbon_8"/>
    <property type="match status" value="1"/>
</dbReference>
<accession>A0AAW4XRF9</accession>
<dbReference type="InterPro" id="IPR013429">
    <property type="entry name" value="Regulatory_FmdB_Zinc_ribbon"/>
</dbReference>
<name>A0AAW4XRF9_9BURK</name>
<reference evidence="3 4" key="1">
    <citation type="submission" date="2021-11" db="EMBL/GenBank/DDBJ databases">
        <title>Genome sequence.</title>
        <authorList>
            <person name="Sun Q."/>
        </authorList>
    </citation>
    <scope>NUCLEOTIDE SEQUENCE [LARGE SCALE GENOMIC DNA]</scope>
    <source>
        <strain evidence="3 4">KCTC 12005</strain>
    </source>
</reference>
<dbReference type="NCBIfam" id="TIGR02605">
    <property type="entry name" value="CxxC_CxxC_SSSS"/>
    <property type="match status" value="1"/>
</dbReference>
<organism evidence="3 4">
    <name type="scientific">Comamonas koreensis</name>
    <dbReference type="NCBI Taxonomy" id="160825"/>
    <lineage>
        <taxon>Bacteria</taxon>
        <taxon>Pseudomonadati</taxon>
        <taxon>Pseudomonadota</taxon>
        <taxon>Betaproteobacteria</taxon>
        <taxon>Burkholderiales</taxon>
        <taxon>Comamonadaceae</taxon>
        <taxon>Comamonas</taxon>
    </lineage>
</organism>
<protein>
    <submittedName>
        <fullName evidence="3">Zinc ribbon domain-containing protein</fullName>
    </submittedName>
</protein>
<evidence type="ECO:0000256" key="1">
    <source>
        <dbReference type="SAM" id="MobiDB-lite"/>
    </source>
</evidence>
<evidence type="ECO:0000313" key="4">
    <source>
        <dbReference type="Proteomes" id="UP001199260"/>
    </source>
</evidence>
<sequence length="123" mass="13071">MPTYDYACQHCGAFDALRRLADRNLACACPRCGAASERVISQAPRLACTSPQQRRAAEVNERARHAPRMSRDTDPAAGSYGRLRHPSGCGCCTSGGAKTGATAAAAQPALKSQIGNRPWMISH</sequence>
<dbReference type="RefSeq" id="WP_230770889.1">
    <property type="nucleotide sequence ID" value="NZ_JAJNCT010000004.1"/>
</dbReference>
<feature type="region of interest" description="Disordered" evidence="1">
    <location>
        <begin position="51"/>
        <end position="81"/>
    </location>
</feature>
<evidence type="ECO:0000313" key="3">
    <source>
        <dbReference type="EMBL" id="MCD2163897.1"/>
    </source>
</evidence>
<dbReference type="Proteomes" id="UP001199260">
    <property type="component" value="Unassembled WGS sequence"/>
</dbReference>
<dbReference type="SMART" id="SM00834">
    <property type="entry name" value="CxxC_CXXC_SSSS"/>
    <property type="match status" value="1"/>
</dbReference>
<dbReference type="EMBL" id="JAJNCT010000004">
    <property type="protein sequence ID" value="MCD2163897.1"/>
    <property type="molecule type" value="Genomic_DNA"/>
</dbReference>
<gene>
    <name evidence="3" type="ORF">LPW39_01960</name>
</gene>
<evidence type="ECO:0000259" key="2">
    <source>
        <dbReference type="SMART" id="SM00834"/>
    </source>
</evidence>
<keyword evidence="4" id="KW-1185">Reference proteome</keyword>
<comment type="caution">
    <text evidence="3">The sequence shown here is derived from an EMBL/GenBank/DDBJ whole genome shotgun (WGS) entry which is preliminary data.</text>
</comment>
<feature type="compositionally biased region" description="Basic and acidic residues" evidence="1">
    <location>
        <begin position="55"/>
        <end position="74"/>
    </location>
</feature>
<dbReference type="AlphaFoldDB" id="A0AAW4XRF9"/>
<feature type="domain" description="Putative regulatory protein FmdB zinc ribbon" evidence="2">
    <location>
        <begin position="1"/>
        <end position="41"/>
    </location>
</feature>